<dbReference type="EMBL" id="BIFR01000001">
    <property type="protein sequence ID" value="GCE12366.1"/>
    <property type="molecule type" value="Genomic_DNA"/>
</dbReference>
<dbReference type="AlphaFoldDB" id="A0A401ZZW4"/>
<reference evidence="3" key="1">
    <citation type="submission" date="2018-12" db="EMBL/GenBank/DDBJ databases">
        <title>Tengunoibacter tsumagoiensis gen. nov., sp. nov., Dictyobacter kobayashii sp. nov., D. alpinus sp. nov., and D. joshuensis sp. nov. and description of Dictyobacteraceae fam. nov. within the order Ktedonobacterales isolated from Tengu-no-mugimeshi.</title>
        <authorList>
            <person name="Wang C.M."/>
            <person name="Zheng Y."/>
            <person name="Sakai Y."/>
            <person name="Toyoda A."/>
            <person name="Minakuchi Y."/>
            <person name="Abe K."/>
            <person name="Yokota A."/>
            <person name="Yabe S."/>
        </authorList>
    </citation>
    <scope>NUCLEOTIDE SEQUENCE [LARGE SCALE GENOMIC DNA]</scope>
    <source>
        <strain evidence="3">Uno3</strain>
    </source>
</reference>
<keyword evidence="3" id="KW-1185">Reference proteome</keyword>
<evidence type="ECO:0000256" key="1">
    <source>
        <dbReference type="SAM" id="Phobius"/>
    </source>
</evidence>
<accession>A0A401ZZW4</accession>
<sequence>MLEQRHGATSKICGALILIGLFIGVLSAHILPWLLLALSIVVLVGAVGTLNPLLMYVSLYGSFWLLLLAFFVLAQNWWWFLAGLGISILLGILKRPLLATFFSMGLLKVYAYKPPTYALSPKPSSRKRSSKNNPHR</sequence>
<evidence type="ECO:0000313" key="3">
    <source>
        <dbReference type="Proteomes" id="UP000287352"/>
    </source>
</evidence>
<keyword evidence="1" id="KW-0472">Membrane</keyword>
<dbReference type="Proteomes" id="UP000287352">
    <property type="component" value="Unassembled WGS sequence"/>
</dbReference>
<protein>
    <submittedName>
        <fullName evidence="2">Uncharacterized protein</fullName>
    </submittedName>
</protein>
<name>A0A401ZZW4_9CHLR</name>
<feature type="transmembrane region" description="Helical" evidence="1">
    <location>
        <begin position="12"/>
        <end position="30"/>
    </location>
</feature>
<gene>
    <name evidence="2" type="ORF">KTT_22250</name>
</gene>
<organism evidence="2 3">
    <name type="scientific">Tengunoibacter tsumagoiensis</name>
    <dbReference type="NCBI Taxonomy" id="2014871"/>
    <lineage>
        <taxon>Bacteria</taxon>
        <taxon>Bacillati</taxon>
        <taxon>Chloroflexota</taxon>
        <taxon>Ktedonobacteria</taxon>
        <taxon>Ktedonobacterales</taxon>
        <taxon>Dictyobacteraceae</taxon>
        <taxon>Tengunoibacter</taxon>
    </lineage>
</organism>
<feature type="transmembrane region" description="Helical" evidence="1">
    <location>
        <begin position="86"/>
        <end position="107"/>
    </location>
</feature>
<proteinExistence type="predicted"/>
<keyword evidence="1" id="KW-1133">Transmembrane helix</keyword>
<dbReference type="RefSeq" id="WP_126579996.1">
    <property type="nucleotide sequence ID" value="NZ_BIFR01000001.1"/>
</dbReference>
<keyword evidence="1" id="KW-0812">Transmembrane</keyword>
<evidence type="ECO:0000313" key="2">
    <source>
        <dbReference type="EMBL" id="GCE12366.1"/>
    </source>
</evidence>
<comment type="caution">
    <text evidence="2">The sequence shown here is derived from an EMBL/GenBank/DDBJ whole genome shotgun (WGS) entry which is preliminary data.</text>
</comment>